<dbReference type="InterPro" id="IPR009076">
    <property type="entry name" value="FRB_dom"/>
</dbReference>
<dbReference type="InterPro" id="IPR016024">
    <property type="entry name" value="ARM-type_fold"/>
</dbReference>
<dbReference type="InterPro" id="IPR011990">
    <property type="entry name" value="TPR-like_helical_dom_sf"/>
</dbReference>
<keyword evidence="3 12" id="KW-0808">Transferase</keyword>
<dbReference type="InterPro" id="IPR026683">
    <property type="entry name" value="TOR_cat"/>
</dbReference>
<evidence type="ECO:0000256" key="4">
    <source>
        <dbReference type="ARBA" id="ARBA00022737"/>
    </source>
</evidence>
<evidence type="ECO:0000313" key="19">
    <source>
        <dbReference type="Proteomes" id="UP000549394"/>
    </source>
</evidence>
<feature type="signal peptide" evidence="14">
    <location>
        <begin position="1"/>
        <end position="18"/>
    </location>
</feature>
<dbReference type="PROSITE" id="PS51189">
    <property type="entry name" value="FAT"/>
    <property type="match status" value="1"/>
</dbReference>
<evidence type="ECO:0000256" key="2">
    <source>
        <dbReference type="ARBA" id="ARBA00022527"/>
    </source>
</evidence>
<reference evidence="18 19" key="1">
    <citation type="submission" date="2020-08" db="EMBL/GenBank/DDBJ databases">
        <authorList>
            <person name="Hejnol A."/>
        </authorList>
    </citation>
    <scope>NUCLEOTIDE SEQUENCE [LARGE SCALE GENOMIC DNA]</scope>
</reference>
<dbReference type="InterPro" id="IPR000403">
    <property type="entry name" value="PI3/4_kinase_cat_dom"/>
</dbReference>
<dbReference type="GO" id="GO:0010972">
    <property type="term" value="P:negative regulation of G2/M transition of mitotic cell cycle"/>
    <property type="evidence" value="ECO:0007669"/>
    <property type="project" value="UniProtKB-ARBA"/>
</dbReference>
<evidence type="ECO:0000256" key="6">
    <source>
        <dbReference type="ARBA" id="ARBA00022777"/>
    </source>
</evidence>
<evidence type="ECO:0000256" key="7">
    <source>
        <dbReference type="ARBA" id="ARBA00022840"/>
    </source>
</evidence>
<comment type="caution">
    <text evidence="18">The sequence shown here is derived from an EMBL/GenBank/DDBJ whole genome shotgun (WGS) entry which is preliminary data.</text>
</comment>
<dbReference type="FunFam" id="3.30.1010.10:FF:000004">
    <property type="entry name" value="Serine/threonine-protein kinase TOR"/>
    <property type="match status" value="1"/>
</dbReference>
<dbReference type="SUPFAM" id="SSF56112">
    <property type="entry name" value="Protein kinase-like (PK-like)"/>
    <property type="match status" value="1"/>
</dbReference>
<feature type="domain" description="PI3K/PI4K catalytic" evidence="15">
    <location>
        <begin position="2072"/>
        <end position="2388"/>
    </location>
</feature>
<dbReference type="InterPro" id="IPR011009">
    <property type="entry name" value="Kinase-like_dom_sf"/>
</dbReference>
<dbReference type="GO" id="GO:0000785">
    <property type="term" value="C:chromatin"/>
    <property type="evidence" value="ECO:0007669"/>
    <property type="project" value="UniProtKB-ARBA"/>
</dbReference>
<dbReference type="PROSITE" id="PS00916">
    <property type="entry name" value="PI3_4_KINASE_2"/>
    <property type="match status" value="1"/>
</dbReference>
<dbReference type="SMART" id="SM01346">
    <property type="entry name" value="DUF3385"/>
    <property type="match status" value="1"/>
</dbReference>
<dbReference type="InterPro" id="IPR003151">
    <property type="entry name" value="PIK-rel_kinase_FAT"/>
</dbReference>
<evidence type="ECO:0000256" key="3">
    <source>
        <dbReference type="ARBA" id="ARBA00022679"/>
    </source>
</evidence>
<dbReference type="GO" id="GO:0044877">
    <property type="term" value="F:protein-containing complex binding"/>
    <property type="evidence" value="ECO:0007669"/>
    <property type="project" value="InterPro"/>
</dbReference>
<dbReference type="GO" id="GO:0045944">
    <property type="term" value="P:positive regulation of transcription by RNA polymerase II"/>
    <property type="evidence" value="ECO:0007669"/>
    <property type="project" value="UniProtKB-ARBA"/>
</dbReference>
<evidence type="ECO:0000256" key="10">
    <source>
        <dbReference type="ARBA" id="ARBA00047899"/>
    </source>
</evidence>
<feature type="domain" description="FAT" evidence="16">
    <location>
        <begin position="1352"/>
        <end position="1898"/>
    </location>
</feature>
<dbReference type="FunFam" id="1.25.10.10:FF:000371">
    <property type="entry name" value="Serine/threonine-protein kinase TOR"/>
    <property type="match status" value="1"/>
</dbReference>
<gene>
    <name evidence="18" type="ORF">DGYR_LOCUS7812</name>
</gene>
<dbReference type="EC" id="2.7.11.1" evidence="12"/>
<evidence type="ECO:0000256" key="5">
    <source>
        <dbReference type="ARBA" id="ARBA00022741"/>
    </source>
</evidence>
<dbReference type="Pfam" id="PF11865">
    <property type="entry name" value="mTOR_dom"/>
    <property type="match status" value="1"/>
</dbReference>
<feature type="domain" description="FATC" evidence="17">
    <location>
        <begin position="2436"/>
        <end position="2468"/>
    </location>
</feature>
<dbReference type="InterPro" id="IPR057546">
    <property type="entry name" value="HEAT_GCN1"/>
</dbReference>
<dbReference type="Pfam" id="PF02259">
    <property type="entry name" value="FAT"/>
    <property type="match status" value="1"/>
</dbReference>
<dbReference type="PROSITE" id="PS51190">
    <property type="entry name" value="FATC"/>
    <property type="match status" value="1"/>
</dbReference>
<dbReference type="Gene3D" id="1.20.120.150">
    <property type="entry name" value="FKBP12-rapamycin binding domain"/>
    <property type="match status" value="1"/>
</dbReference>
<dbReference type="GO" id="GO:1901992">
    <property type="term" value="P:positive regulation of mitotic cell cycle phase transition"/>
    <property type="evidence" value="ECO:0007669"/>
    <property type="project" value="UniProtKB-ARBA"/>
</dbReference>
<dbReference type="InterPro" id="IPR014009">
    <property type="entry name" value="PIK_FAT"/>
</dbReference>
<dbReference type="GO" id="GO:0016242">
    <property type="term" value="P:negative regulation of macroautophagy"/>
    <property type="evidence" value="ECO:0007669"/>
    <property type="project" value="TreeGrafter"/>
</dbReference>
<dbReference type="SMART" id="SM01345">
    <property type="entry name" value="Rapamycin_bind"/>
    <property type="match status" value="1"/>
</dbReference>
<dbReference type="InterPro" id="IPR036738">
    <property type="entry name" value="FRB_sf"/>
</dbReference>
<accession>A0A7I8VV61</accession>
<keyword evidence="14" id="KW-0732">Signal</keyword>
<feature type="chain" id="PRO_5029542522" description="Serine/threonine-protein kinase TOR" evidence="14">
    <location>
        <begin position="19"/>
        <end position="2468"/>
    </location>
</feature>
<dbReference type="Gene3D" id="1.10.1070.11">
    <property type="entry name" value="Phosphatidylinositol 3-/4-kinase, catalytic domain"/>
    <property type="match status" value="1"/>
</dbReference>
<dbReference type="CDD" id="cd05169">
    <property type="entry name" value="PIKKc_TOR"/>
    <property type="match status" value="1"/>
</dbReference>
<keyword evidence="19" id="KW-1185">Reference proteome</keyword>
<dbReference type="Pfam" id="PF23593">
    <property type="entry name" value="HEAT_ATR"/>
    <property type="match status" value="1"/>
</dbReference>
<protein>
    <recommendedName>
        <fullName evidence="12">Serine/threonine-protein kinase TOR</fullName>
        <ecNumber evidence="12">2.7.11.1</ecNumber>
    </recommendedName>
</protein>
<evidence type="ECO:0000256" key="1">
    <source>
        <dbReference type="ARBA" id="ARBA00011031"/>
    </source>
</evidence>
<comment type="catalytic activity">
    <reaction evidence="10 12">
        <text>L-threonyl-[protein] + ATP = O-phospho-L-threonyl-[protein] + ADP + H(+)</text>
        <dbReference type="Rhea" id="RHEA:46608"/>
        <dbReference type="Rhea" id="RHEA-COMP:11060"/>
        <dbReference type="Rhea" id="RHEA-COMP:11605"/>
        <dbReference type="ChEBI" id="CHEBI:15378"/>
        <dbReference type="ChEBI" id="CHEBI:30013"/>
        <dbReference type="ChEBI" id="CHEBI:30616"/>
        <dbReference type="ChEBI" id="CHEBI:61977"/>
        <dbReference type="ChEBI" id="CHEBI:456216"/>
        <dbReference type="EC" id="2.7.11.1"/>
    </reaction>
</comment>
<evidence type="ECO:0000256" key="12">
    <source>
        <dbReference type="RuleBase" id="RU364109"/>
    </source>
</evidence>
<dbReference type="InterPro" id="IPR057564">
    <property type="entry name" value="HEAT_ATR"/>
</dbReference>
<dbReference type="PROSITE" id="PS50290">
    <property type="entry name" value="PI3_4_KINASE_3"/>
    <property type="match status" value="1"/>
</dbReference>
<comment type="catalytic activity">
    <reaction evidence="11">
        <text>L-seryl-[protein] + ATP = O-phospho-L-seryl-[protein] + ADP + H(+)</text>
        <dbReference type="Rhea" id="RHEA:17989"/>
        <dbReference type="Rhea" id="RHEA-COMP:9863"/>
        <dbReference type="Rhea" id="RHEA-COMP:11604"/>
        <dbReference type="ChEBI" id="CHEBI:15378"/>
        <dbReference type="ChEBI" id="CHEBI:29999"/>
        <dbReference type="ChEBI" id="CHEBI:30616"/>
        <dbReference type="ChEBI" id="CHEBI:83421"/>
        <dbReference type="ChEBI" id="CHEBI:456216"/>
        <dbReference type="EC" id="2.7.11.1"/>
    </reaction>
</comment>
<dbReference type="EMBL" id="CAJFCJ010000010">
    <property type="protein sequence ID" value="CAD5119599.1"/>
    <property type="molecule type" value="Genomic_DNA"/>
</dbReference>
<keyword evidence="7 12" id="KW-0067">ATP-binding</keyword>
<dbReference type="GO" id="GO:2000243">
    <property type="term" value="P:positive regulation of reproductive process"/>
    <property type="evidence" value="ECO:0007669"/>
    <property type="project" value="UniProtKB-ARBA"/>
</dbReference>
<dbReference type="SMART" id="SM00146">
    <property type="entry name" value="PI3Kc"/>
    <property type="match status" value="1"/>
</dbReference>
<evidence type="ECO:0000256" key="13">
    <source>
        <dbReference type="SAM" id="MobiDB-lite"/>
    </source>
</evidence>
<comment type="similarity">
    <text evidence="1 12">Belongs to the PI3/PI4-kinase family.</text>
</comment>
<dbReference type="InterPro" id="IPR024585">
    <property type="entry name" value="mTOR_dom"/>
</dbReference>
<dbReference type="SMART" id="SM01343">
    <property type="entry name" value="FATC"/>
    <property type="match status" value="1"/>
</dbReference>
<dbReference type="Proteomes" id="UP000549394">
    <property type="component" value="Unassembled WGS sequence"/>
</dbReference>
<dbReference type="InterPro" id="IPR050517">
    <property type="entry name" value="DDR_Repair_Kinase"/>
</dbReference>
<dbReference type="GO" id="GO:0031931">
    <property type="term" value="C:TORC1 complex"/>
    <property type="evidence" value="ECO:0007669"/>
    <property type="project" value="UniProtKB-ARBA"/>
</dbReference>
<dbReference type="InterPro" id="IPR003152">
    <property type="entry name" value="FATC_dom"/>
</dbReference>
<evidence type="ECO:0000256" key="11">
    <source>
        <dbReference type="ARBA" id="ARBA00048679"/>
    </source>
</evidence>
<dbReference type="GO" id="GO:0005634">
    <property type="term" value="C:nucleus"/>
    <property type="evidence" value="ECO:0007669"/>
    <property type="project" value="TreeGrafter"/>
</dbReference>
<dbReference type="SUPFAM" id="SSF47212">
    <property type="entry name" value="FKBP12-rapamycin-binding domain of FKBP-rapamycin-associated protein (FRAP)"/>
    <property type="match status" value="1"/>
</dbReference>
<keyword evidence="9" id="KW-0131">Cell cycle</keyword>
<dbReference type="OrthoDB" id="2250022at2759"/>
<proteinExistence type="inferred from homology"/>
<dbReference type="GO" id="GO:0038202">
    <property type="term" value="P:TORC1 signaling"/>
    <property type="evidence" value="ECO:0007669"/>
    <property type="project" value="TreeGrafter"/>
</dbReference>
<dbReference type="GO" id="GO:0004674">
    <property type="term" value="F:protein serine/threonine kinase activity"/>
    <property type="evidence" value="ECO:0007669"/>
    <property type="project" value="UniProtKB-KW"/>
</dbReference>
<evidence type="ECO:0000259" key="15">
    <source>
        <dbReference type="PROSITE" id="PS50290"/>
    </source>
</evidence>
<evidence type="ECO:0000256" key="14">
    <source>
        <dbReference type="SAM" id="SignalP"/>
    </source>
</evidence>
<dbReference type="InterPro" id="IPR011989">
    <property type="entry name" value="ARM-like"/>
</dbReference>
<keyword evidence="5 12" id="KW-0547">Nucleotide-binding</keyword>
<keyword evidence="2 12" id="KW-0723">Serine/threonine-protein kinase</keyword>
<dbReference type="FunFam" id="1.20.120.150:FF:000001">
    <property type="entry name" value="Serine/threonine-protein kinase TOR"/>
    <property type="match status" value="1"/>
</dbReference>
<dbReference type="GO" id="GO:0005524">
    <property type="term" value="F:ATP binding"/>
    <property type="evidence" value="ECO:0007669"/>
    <property type="project" value="UniProtKB-KW"/>
</dbReference>
<dbReference type="PROSITE" id="PS00915">
    <property type="entry name" value="PI3_4_KINASE_1"/>
    <property type="match status" value="1"/>
</dbReference>
<dbReference type="SUPFAM" id="SSF48371">
    <property type="entry name" value="ARM repeat"/>
    <property type="match status" value="1"/>
</dbReference>
<dbReference type="PANTHER" id="PTHR11139:SF9">
    <property type="entry name" value="SERINE_THREONINE-PROTEIN KINASE MTOR"/>
    <property type="match status" value="1"/>
</dbReference>
<dbReference type="Pfam" id="PF02260">
    <property type="entry name" value="FATC"/>
    <property type="match status" value="1"/>
</dbReference>
<feature type="region of interest" description="Disordered" evidence="13">
    <location>
        <begin position="293"/>
        <end position="320"/>
    </location>
</feature>
<dbReference type="FunFam" id="1.10.1070.11:FF:000007">
    <property type="entry name" value="Serine/threonine-protein kinase TOR"/>
    <property type="match status" value="1"/>
</dbReference>
<dbReference type="Pfam" id="PF08771">
    <property type="entry name" value="FRB_dom"/>
    <property type="match status" value="1"/>
</dbReference>
<organism evidence="18 19">
    <name type="scientific">Dimorphilus gyrociliatus</name>
    <dbReference type="NCBI Taxonomy" id="2664684"/>
    <lineage>
        <taxon>Eukaryota</taxon>
        <taxon>Metazoa</taxon>
        <taxon>Spiralia</taxon>
        <taxon>Lophotrochozoa</taxon>
        <taxon>Annelida</taxon>
        <taxon>Polychaeta</taxon>
        <taxon>Polychaeta incertae sedis</taxon>
        <taxon>Dinophilidae</taxon>
        <taxon>Dimorphilus</taxon>
    </lineage>
</organism>
<name>A0A7I8VV61_9ANNE</name>
<evidence type="ECO:0000313" key="18">
    <source>
        <dbReference type="EMBL" id="CAD5119599.1"/>
    </source>
</evidence>
<dbReference type="GO" id="GO:0051321">
    <property type="term" value="P:meiotic cell cycle"/>
    <property type="evidence" value="ECO:0007669"/>
    <property type="project" value="UniProtKB-KW"/>
</dbReference>
<dbReference type="GO" id="GO:0005737">
    <property type="term" value="C:cytoplasm"/>
    <property type="evidence" value="ECO:0007669"/>
    <property type="project" value="TreeGrafter"/>
</dbReference>
<evidence type="ECO:0000259" key="17">
    <source>
        <dbReference type="PROSITE" id="PS51190"/>
    </source>
</evidence>
<dbReference type="Gene3D" id="1.25.10.10">
    <property type="entry name" value="Leucine-rich Repeat Variant"/>
    <property type="match status" value="4"/>
</dbReference>
<evidence type="ECO:0000259" key="16">
    <source>
        <dbReference type="PROSITE" id="PS51189"/>
    </source>
</evidence>
<keyword evidence="4" id="KW-0677">Repeat</keyword>
<dbReference type="PANTHER" id="PTHR11139">
    <property type="entry name" value="ATAXIA TELANGIECTASIA MUTATED ATM -RELATED"/>
    <property type="match status" value="1"/>
</dbReference>
<dbReference type="GO" id="GO:0031932">
    <property type="term" value="C:TORC2 complex"/>
    <property type="evidence" value="ECO:0007669"/>
    <property type="project" value="TreeGrafter"/>
</dbReference>
<keyword evidence="8" id="KW-0469">Meiosis</keyword>
<dbReference type="Pfam" id="PF23271">
    <property type="entry name" value="HEAT_GCN1"/>
    <property type="match status" value="1"/>
</dbReference>
<feature type="compositionally biased region" description="Basic and acidic residues" evidence="13">
    <location>
        <begin position="293"/>
        <end position="303"/>
    </location>
</feature>
<dbReference type="InterPro" id="IPR036940">
    <property type="entry name" value="PI3/4_kinase_cat_sf"/>
</dbReference>
<keyword evidence="6 12" id="KW-0418">Kinase</keyword>
<dbReference type="Pfam" id="PF00454">
    <property type="entry name" value="PI3_PI4_kinase"/>
    <property type="match status" value="1"/>
</dbReference>
<dbReference type="GO" id="GO:0010605">
    <property type="term" value="P:negative regulation of macromolecule metabolic process"/>
    <property type="evidence" value="ECO:0007669"/>
    <property type="project" value="UniProtKB-ARBA"/>
</dbReference>
<sequence>MFVAELGIIFLTIYLAMTNPTQKFLSDLKSRNEDIRNKAARDLHHYINTELRERSTEDISEFLDNFNHQIINMLSSNDSNEKKGGICGMCSLIGVDIGHFSTTSSRYANNLRNLLPNSDVSVMEMAAKAIGKLALHAASLTDEYVDKEAHRAFEWLQGDRVELRRHAAVLVLRQLAIHVPTFFFQHIPAFFDSIFQAIRDQKSVIREGAAAALKSALVVTSQRESKERGRFTWYEKCFKEAEKQYDEILSRKMSRDDWAHGSLLIINELLRISNVEGERVRFEMEEITKEQLQHERSYKELHSSKSGKHQNNPSHLQLSGIAFSSPRPSKAALVESKTCKELTNEEFKNLCSIVLKNRNSKNPLIMQALSTVLPRLSAFNPHEFMKYYFELSINYLYSSIREKRERAAAFHSIALIAVSIQKDITPHLPAIMEHIKKCLPMRDITSKKTKTVIVEPAVFFCISMLARAVGHQISAEVKDLLEPMFESGLSPALTAALKDLAQQIPALKKDIQSGLLQMLSKVLMGKSLKPLGSGRQSRPSMPAVPSFSTLDSYQNVGNVTLALKTLGSFDFENQTLKQFVRHCADNYLSSERKEIRMEAVRTCTRLLLPSVALASSHQPSDSAMNTVAEVLSKLLVVGITDSDADIRYSVLLWLDERFDPHLAQAENLSALLLTVNDEVFEIRELAIATIGRLSSKNPAYVMPSLRRLLINILTELEHSGMGRNKEQAAKLLGVLISSAPRLIRPYMEPILNVLKPKLKENDPNPAVTIAIMNAIGEQAQVCGTEMRAYGAELLPLIFDMLQDSVSHQKREVAVWTLGQLVESTGFVVEPYELSPALLDVLLSFLKTEQTPVMRRETLRVLGLLGALDPYKYKVHTGVINQSAGAALSEAKPGENRLGQTEMNSNTETLIAMSTAASLDEFYLVVSLSALLRILRDPTLVQYQKAAARSINLIFKHLALKCIPYLPLLLPDYMCVCRSTVDLNFKESLFKDLADMVTAVGEHMRKYSADLFALVKEFWPQCSITVISLLEALVSALGPDFKVYLPEIIPHMLKTLAHDSSRDRHVTVALLTALQKFGVNLDDYLHLLLPHLIKLFDNQDVPLPVKTLSLETIATFSDSVDLTEYASKLIHPLVRTMDNSADLRTCALKTLICLMRQLGKKFLIFVPMVKKITQQHRFDETTKAEFELLTSRIIKGTTIGEEDQDPLLRKVEKERKNEDAKGSKPAEMSIGKLHISSASLQKIFQTNRQVSRDDWIEWLRRLSVAFLSNSPSWALRTCSSVALSYPALARHLFNAAFVSCWTELQDMQQDDFVASLENVLKTQDIPELTQTILNLAEFMDHCDKGPIPINTSLLSDKAVQCRAFAKALHYREEAFHSEPTKAVLESLISINIKLGQSESAAGLLEYAQEMYGQDIQERWYEKLHDWPNALKKYEQKLQYATTDSELTLGRMRCLEALGEWEDLQRVAKQEWQHAESTFKQRMARMASAAAWALRDWDSMEEYSCMIPRDTYDGAFYRSVLALHMDQFQLAQQCIDKARDIVDTELTAMAGESYSRAYGAMVNVQMLSELEEVIQYKLVPERRDVIKKMWWKRLQGCQRVVEDWQKIIHVHSLVLTPREHKQTWLKYASLCRKSQRLKLSHKTLVTLLGADPQSNPSASICIEEPEITLAYFKHAWKSEQGEKPLSDLTSFVRNQLEPKLSDFEAIRSDKTEALKVLLAKCYMKMGEWNEALHGVEDASIPHILECYSEAKKKHDEWYKSWHAWAFMNYKSVLFFKQKSNKDPKESEKKRENRIKSYCVPAVNGFFKSISLCSIGRSLQDTLRLLTLWFEYGSFAEVYEALVEGLKTIQMDHWLQVIPQLMARIDTNKPNVRNLIQQLLSDIGRAHPQALVYPLTVAAKSSDEIRKQAATRVLNSIREHRPLLVDQAVLMSDELIRIAILWHELWHEGLEEASRLFFGEKNISGMLATLAPLHGMLDKGPSTLKETSFEQTYGRDLREAAEWCRKYERSNNLKDLTQAWDQYYHVFRRITKQLPQMTTLELQYVSPKLLAARDMQLVVPGTYDPQQPEVRIKYVQQTLSVITSKQRPRKLSIFGSDGHEYQFLLKGHEDLRQDERVMQLFGLVNSLLARSSDTAKRNLSIQRYSVIPLSTNSGLLGWVPQTDTLHSLIRDYRERKKILLNIEHRIMLRMAQDYDHLPLMKKVEVFEHALEHTQGDDLAKILWYKSPSSEVWFDRRTNYTRSLAVMSMVGYVLGLGDRHPSNLMLDRLNGKIIHIDFGDCFEVAMIRDKFPEKIPFRLTRMLTNAMEVTGINGNYRHTCISVMNVLRSNKDSVMAVLEAFIYDPLLNWRLMEGKAAKHSKKGSGSYTEVGAPVVTSSTEAVIDDPAMLDLAGPSRKTVGDRISLLNKSGQSEGLNKKAVAIVGRVKDKLTGFDFQSRKDGVDVGTQVDLLTKQATSHENLCQCYIGWCPFW</sequence>
<dbReference type="InterPro" id="IPR018936">
    <property type="entry name" value="PI3/4_kinase_CS"/>
</dbReference>
<dbReference type="Gene3D" id="1.25.40.10">
    <property type="entry name" value="Tetratricopeptide repeat domain"/>
    <property type="match status" value="1"/>
</dbReference>
<evidence type="ECO:0000256" key="9">
    <source>
        <dbReference type="ARBA" id="ARBA00023306"/>
    </source>
</evidence>
<evidence type="ECO:0000256" key="8">
    <source>
        <dbReference type="ARBA" id="ARBA00023254"/>
    </source>
</evidence>